<evidence type="ECO:0000256" key="4">
    <source>
        <dbReference type="ARBA" id="ARBA00022763"/>
    </source>
</evidence>
<dbReference type="GO" id="GO:0003908">
    <property type="term" value="F:methylated-DNA-[protein]-cysteine S-methyltransferase activity"/>
    <property type="evidence" value="ECO:0007669"/>
    <property type="project" value="UniProtKB-EC"/>
</dbReference>
<evidence type="ECO:0000256" key="5">
    <source>
        <dbReference type="ARBA" id="ARBA00023204"/>
    </source>
</evidence>
<proteinExistence type="predicted"/>
<feature type="compositionally biased region" description="Low complexity" evidence="7">
    <location>
        <begin position="43"/>
        <end position="71"/>
    </location>
</feature>
<dbReference type="NCBIfam" id="TIGR00589">
    <property type="entry name" value="ogt"/>
    <property type="match status" value="1"/>
</dbReference>
<dbReference type="EMBL" id="JBEZFP010000070">
    <property type="protein sequence ID" value="MEU8136745.1"/>
    <property type="molecule type" value="Genomic_DNA"/>
</dbReference>
<evidence type="ECO:0000256" key="1">
    <source>
        <dbReference type="ARBA" id="ARBA00001286"/>
    </source>
</evidence>
<keyword evidence="5" id="KW-0234">DNA repair</keyword>
<evidence type="ECO:0000256" key="3">
    <source>
        <dbReference type="ARBA" id="ARBA00022679"/>
    </source>
</evidence>
<dbReference type="InterPro" id="IPR036217">
    <property type="entry name" value="MethylDNA_cys_MeTrfase_DNAb"/>
</dbReference>
<reference evidence="9 10" key="1">
    <citation type="submission" date="2024-06" db="EMBL/GenBank/DDBJ databases">
        <title>The Natural Products Discovery Center: Release of the First 8490 Sequenced Strains for Exploring Actinobacteria Biosynthetic Diversity.</title>
        <authorList>
            <person name="Kalkreuter E."/>
            <person name="Kautsar S.A."/>
            <person name="Yang D."/>
            <person name="Bader C.D."/>
            <person name="Teijaro C.N."/>
            <person name="Fluegel L."/>
            <person name="Davis C.M."/>
            <person name="Simpson J.R."/>
            <person name="Lauterbach L."/>
            <person name="Steele A.D."/>
            <person name="Gui C."/>
            <person name="Meng S."/>
            <person name="Li G."/>
            <person name="Viehrig K."/>
            <person name="Ye F."/>
            <person name="Su P."/>
            <person name="Kiefer A.F."/>
            <person name="Nichols A."/>
            <person name="Cepeda A.J."/>
            <person name="Yan W."/>
            <person name="Fan B."/>
            <person name="Jiang Y."/>
            <person name="Adhikari A."/>
            <person name="Zheng C.-J."/>
            <person name="Schuster L."/>
            <person name="Cowan T.M."/>
            <person name="Smanski M.J."/>
            <person name="Chevrette M.G."/>
            <person name="De Carvalho L.P.S."/>
            <person name="Shen B."/>
        </authorList>
    </citation>
    <scope>NUCLEOTIDE SEQUENCE [LARGE SCALE GENOMIC DNA]</scope>
    <source>
        <strain evidence="9 10">NPDC048946</strain>
    </source>
</reference>
<keyword evidence="4" id="KW-0227">DNA damage</keyword>
<protein>
    <submittedName>
        <fullName evidence="9">Methylated-DNA--[protein]-cysteine S-methyltransferase</fullName>
        <ecNumber evidence="9">2.1.1.63</ecNumber>
    </submittedName>
</protein>
<comment type="caution">
    <text evidence="9">The sequence shown here is derived from an EMBL/GenBank/DDBJ whole genome shotgun (WGS) entry which is preliminary data.</text>
</comment>
<evidence type="ECO:0000256" key="6">
    <source>
        <dbReference type="ARBA" id="ARBA00049348"/>
    </source>
</evidence>
<evidence type="ECO:0000256" key="7">
    <source>
        <dbReference type="SAM" id="MobiDB-lite"/>
    </source>
</evidence>
<dbReference type="SUPFAM" id="SSF53155">
    <property type="entry name" value="Methylated DNA-protein cysteine methyltransferase domain"/>
    <property type="match status" value="1"/>
</dbReference>
<organism evidence="9 10">
    <name type="scientific">Streptodolium elevatio</name>
    <dbReference type="NCBI Taxonomy" id="3157996"/>
    <lineage>
        <taxon>Bacteria</taxon>
        <taxon>Bacillati</taxon>
        <taxon>Actinomycetota</taxon>
        <taxon>Actinomycetes</taxon>
        <taxon>Kitasatosporales</taxon>
        <taxon>Streptomycetaceae</taxon>
        <taxon>Streptodolium</taxon>
    </lineage>
</organism>
<dbReference type="InterPro" id="IPR036388">
    <property type="entry name" value="WH-like_DNA-bd_sf"/>
</dbReference>
<dbReference type="PROSITE" id="PS00374">
    <property type="entry name" value="MGMT"/>
    <property type="match status" value="1"/>
</dbReference>
<dbReference type="EC" id="2.1.1.63" evidence="9"/>
<gene>
    <name evidence="9" type="ORF">AB0C36_24940</name>
</gene>
<evidence type="ECO:0000313" key="10">
    <source>
        <dbReference type="Proteomes" id="UP001551482"/>
    </source>
</evidence>
<dbReference type="Pfam" id="PF01035">
    <property type="entry name" value="DNA_binding_1"/>
    <property type="match status" value="1"/>
</dbReference>
<dbReference type="PANTHER" id="PTHR10815">
    <property type="entry name" value="METHYLATED-DNA--PROTEIN-CYSTEINE METHYLTRANSFERASE"/>
    <property type="match status" value="1"/>
</dbReference>
<keyword evidence="3 9" id="KW-0808">Transferase</keyword>
<dbReference type="PANTHER" id="PTHR10815:SF5">
    <property type="entry name" value="METHYLATED-DNA--PROTEIN-CYSTEINE METHYLTRANSFERASE"/>
    <property type="match status" value="1"/>
</dbReference>
<comment type="catalytic activity">
    <reaction evidence="6">
        <text>a 6-O-methyl-2'-deoxyguanosine in DNA + L-cysteinyl-[protein] = S-methyl-L-cysteinyl-[protein] + a 2'-deoxyguanosine in DNA</text>
        <dbReference type="Rhea" id="RHEA:24000"/>
        <dbReference type="Rhea" id="RHEA-COMP:10131"/>
        <dbReference type="Rhea" id="RHEA-COMP:10132"/>
        <dbReference type="Rhea" id="RHEA-COMP:11367"/>
        <dbReference type="Rhea" id="RHEA-COMP:11368"/>
        <dbReference type="ChEBI" id="CHEBI:29950"/>
        <dbReference type="ChEBI" id="CHEBI:82612"/>
        <dbReference type="ChEBI" id="CHEBI:85445"/>
        <dbReference type="ChEBI" id="CHEBI:85448"/>
        <dbReference type="EC" id="2.1.1.63"/>
    </reaction>
</comment>
<sequence>MTNRGFTLFDTAIGRCGIAWGPQGVTRVQLPERDDATTRARLAAAGPAGEAGDAGAWVPGAAAGVPEASGGEPPPEVRDAIEAIRALLRGEPRDLHDIVLDLDGVPEFNRRVYAVARAIPPGRTMTYGEVARSLGMPGAARAVGHALGRNPCAIVVPCHRVLAAGGASGGFSAHGGVDTKWRMLAIEGAPEAPPPTLF</sequence>
<dbReference type="InterPro" id="IPR001497">
    <property type="entry name" value="MethylDNA_cys_MeTrfase_AS"/>
</dbReference>
<dbReference type="SUPFAM" id="SSF46767">
    <property type="entry name" value="Methylated DNA-protein cysteine methyltransferase, C-terminal domain"/>
    <property type="match status" value="1"/>
</dbReference>
<dbReference type="CDD" id="cd06445">
    <property type="entry name" value="ATase"/>
    <property type="match status" value="1"/>
</dbReference>
<accession>A0ABV3DLX1</accession>
<dbReference type="GO" id="GO:0032259">
    <property type="term" value="P:methylation"/>
    <property type="evidence" value="ECO:0007669"/>
    <property type="project" value="UniProtKB-KW"/>
</dbReference>
<feature type="domain" description="Methylated-DNA-[protein]-cysteine S-methyltransferase DNA binding" evidence="8">
    <location>
        <begin position="107"/>
        <end position="188"/>
    </location>
</feature>
<evidence type="ECO:0000259" key="8">
    <source>
        <dbReference type="Pfam" id="PF01035"/>
    </source>
</evidence>
<name>A0ABV3DLX1_9ACTN</name>
<comment type="catalytic activity">
    <reaction evidence="1">
        <text>a 4-O-methyl-thymidine in DNA + L-cysteinyl-[protein] = a thymidine in DNA + S-methyl-L-cysteinyl-[protein]</text>
        <dbReference type="Rhea" id="RHEA:53428"/>
        <dbReference type="Rhea" id="RHEA-COMP:10131"/>
        <dbReference type="Rhea" id="RHEA-COMP:10132"/>
        <dbReference type="Rhea" id="RHEA-COMP:13555"/>
        <dbReference type="Rhea" id="RHEA-COMP:13556"/>
        <dbReference type="ChEBI" id="CHEBI:29950"/>
        <dbReference type="ChEBI" id="CHEBI:82612"/>
        <dbReference type="ChEBI" id="CHEBI:137386"/>
        <dbReference type="ChEBI" id="CHEBI:137387"/>
        <dbReference type="EC" id="2.1.1.63"/>
    </reaction>
</comment>
<dbReference type="RefSeq" id="WP_358357629.1">
    <property type="nucleotide sequence ID" value="NZ_JBEZFP010000070.1"/>
</dbReference>
<keyword evidence="2 9" id="KW-0489">Methyltransferase</keyword>
<feature type="region of interest" description="Disordered" evidence="7">
    <location>
        <begin position="43"/>
        <end position="76"/>
    </location>
</feature>
<evidence type="ECO:0000256" key="2">
    <source>
        <dbReference type="ARBA" id="ARBA00022603"/>
    </source>
</evidence>
<dbReference type="Proteomes" id="UP001551482">
    <property type="component" value="Unassembled WGS sequence"/>
</dbReference>
<dbReference type="Gene3D" id="1.10.10.10">
    <property type="entry name" value="Winged helix-like DNA-binding domain superfamily/Winged helix DNA-binding domain"/>
    <property type="match status" value="1"/>
</dbReference>
<evidence type="ECO:0000313" key="9">
    <source>
        <dbReference type="EMBL" id="MEU8136745.1"/>
    </source>
</evidence>
<dbReference type="InterPro" id="IPR036631">
    <property type="entry name" value="MGMT_N_sf"/>
</dbReference>
<keyword evidence="10" id="KW-1185">Reference proteome</keyword>
<dbReference type="InterPro" id="IPR014048">
    <property type="entry name" value="MethylDNA_cys_MeTrfase_DNA-bd"/>
</dbReference>